<dbReference type="Proteomes" id="UP000777482">
    <property type="component" value="Unassembled WGS sequence"/>
</dbReference>
<dbReference type="CDD" id="cd01519">
    <property type="entry name" value="RHOD_HSP67B2"/>
    <property type="match status" value="1"/>
</dbReference>
<dbReference type="OrthoDB" id="566238at2759"/>
<gene>
    <name evidence="2" type="ORF">C6P46_007003</name>
</gene>
<evidence type="ECO:0000313" key="3">
    <source>
        <dbReference type="Proteomes" id="UP000777482"/>
    </source>
</evidence>
<dbReference type="GO" id="GO:0004792">
    <property type="term" value="F:thiosulfate-cyanide sulfurtransferase activity"/>
    <property type="evidence" value="ECO:0007669"/>
    <property type="project" value="TreeGrafter"/>
</dbReference>
<dbReference type="InterPro" id="IPR001763">
    <property type="entry name" value="Rhodanese-like_dom"/>
</dbReference>
<dbReference type="SUPFAM" id="SSF52821">
    <property type="entry name" value="Rhodanese/Cell cycle control phosphatase"/>
    <property type="match status" value="1"/>
</dbReference>
<name>A0A9P6VXM7_RHOMI</name>
<evidence type="ECO:0000313" key="2">
    <source>
        <dbReference type="EMBL" id="KAG0656701.1"/>
    </source>
</evidence>
<dbReference type="InterPro" id="IPR036873">
    <property type="entry name" value="Rhodanese-like_dom_sf"/>
</dbReference>
<dbReference type="PANTHER" id="PTHR44086">
    <property type="entry name" value="THIOSULFATE SULFURTRANSFERASE RDL2, MITOCHONDRIAL-RELATED"/>
    <property type="match status" value="1"/>
</dbReference>
<comment type="caution">
    <text evidence="2">The sequence shown here is derived from an EMBL/GenBank/DDBJ whole genome shotgun (WGS) entry which is preliminary data.</text>
</comment>
<dbReference type="Pfam" id="PF00581">
    <property type="entry name" value="Rhodanese"/>
    <property type="match status" value="1"/>
</dbReference>
<dbReference type="AlphaFoldDB" id="A0A9P6VXM7"/>
<dbReference type="EMBL" id="PUHQ01000093">
    <property type="protein sequence ID" value="KAG0656701.1"/>
    <property type="molecule type" value="Genomic_DNA"/>
</dbReference>
<dbReference type="Gene3D" id="3.40.250.10">
    <property type="entry name" value="Rhodanese-like domain"/>
    <property type="match status" value="1"/>
</dbReference>
<accession>A0A9P6VXM7</accession>
<organism evidence="2 3">
    <name type="scientific">Rhodotorula mucilaginosa</name>
    <name type="common">Yeast</name>
    <name type="synonym">Rhodotorula rubra</name>
    <dbReference type="NCBI Taxonomy" id="5537"/>
    <lineage>
        <taxon>Eukaryota</taxon>
        <taxon>Fungi</taxon>
        <taxon>Dikarya</taxon>
        <taxon>Basidiomycota</taxon>
        <taxon>Pucciniomycotina</taxon>
        <taxon>Microbotryomycetes</taxon>
        <taxon>Sporidiobolales</taxon>
        <taxon>Sporidiobolaceae</taxon>
        <taxon>Rhodotorula</taxon>
    </lineage>
</organism>
<sequence length="190" mass="20980">MSALSRHAVSAFKRTTATALRTSAMSTLRPTSCAPRHLAASSQLPTRTFSVSAAVRSATATVQNDPKWKNGEKVTYDEVKPLTQSPSDKILLIDVREPNEVALGSIPSSVNLPLSTFEKNLSMDEGDFTRVNGFHKPTKQQPMIFYCRSGVRAQTAVDLAKAAGYKWARNYEGSYTDWQKHEESNPNKDD</sequence>
<protein>
    <recommendedName>
        <fullName evidence="1">Rhodanese domain-containing protein</fullName>
    </recommendedName>
</protein>
<dbReference type="PANTHER" id="PTHR44086:SF10">
    <property type="entry name" value="THIOSULFATE SULFURTRANSFERASE_RHODANESE-LIKE DOMAIN-CONTAINING PROTEIN 3"/>
    <property type="match status" value="1"/>
</dbReference>
<reference evidence="2 3" key="1">
    <citation type="submission" date="2020-11" db="EMBL/GenBank/DDBJ databases">
        <title>Kefir isolates.</title>
        <authorList>
            <person name="Marcisauskas S."/>
            <person name="Kim Y."/>
            <person name="Blasche S."/>
        </authorList>
    </citation>
    <scope>NUCLEOTIDE SEQUENCE [LARGE SCALE GENOMIC DNA]</scope>
    <source>
        <strain evidence="2 3">KR</strain>
    </source>
</reference>
<keyword evidence="3" id="KW-1185">Reference proteome</keyword>
<dbReference type="SMART" id="SM00450">
    <property type="entry name" value="RHOD"/>
    <property type="match status" value="1"/>
</dbReference>
<proteinExistence type="predicted"/>
<feature type="domain" description="Rhodanese" evidence="1">
    <location>
        <begin position="86"/>
        <end position="183"/>
    </location>
</feature>
<dbReference type="PROSITE" id="PS50206">
    <property type="entry name" value="RHODANESE_3"/>
    <property type="match status" value="1"/>
</dbReference>
<evidence type="ECO:0000259" key="1">
    <source>
        <dbReference type="PROSITE" id="PS50206"/>
    </source>
</evidence>
<dbReference type="GO" id="GO:0005739">
    <property type="term" value="C:mitochondrion"/>
    <property type="evidence" value="ECO:0007669"/>
    <property type="project" value="TreeGrafter"/>
</dbReference>